<dbReference type="Pfam" id="PF13649">
    <property type="entry name" value="Methyltransf_25"/>
    <property type="match status" value="1"/>
</dbReference>
<dbReference type="InterPro" id="IPR041698">
    <property type="entry name" value="Methyltransf_25"/>
</dbReference>
<evidence type="ECO:0000313" key="6">
    <source>
        <dbReference type="Proteomes" id="UP000266778"/>
    </source>
</evidence>
<keyword evidence="3" id="KW-0808">Transferase</keyword>
<evidence type="ECO:0000313" key="3">
    <source>
        <dbReference type="EMBL" id="AXB07300.1"/>
    </source>
</evidence>
<evidence type="ECO:0000256" key="1">
    <source>
        <dbReference type="ARBA" id="ARBA00023115"/>
    </source>
</evidence>
<dbReference type="Proteomes" id="UP001218423">
    <property type="component" value="Chromosome"/>
</dbReference>
<accession>A0A3S5WZP3</accession>
<dbReference type="PANTHER" id="PTHR43317:SF1">
    <property type="entry name" value="THERMOSPERMINE SYNTHASE ACAULIS5"/>
    <property type="match status" value="1"/>
</dbReference>
<reference evidence="3" key="1">
    <citation type="journal article" date="2019" name="J Environ">
        <title>Genetic characterization and potential molecular dissemination mechanism of tet (31) gene in Aeromonas caviae from an oxytetracycline wastewater treatment system.</title>
        <authorList>
            <person name="Shi Y."/>
            <person name="Tian Z."/>
            <person name="Leclercq S.O."/>
            <person name="Zhang H."/>
            <person name="Yang M."/>
            <person name="Zhang Y."/>
        </authorList>
    </citation>
    <scope>NUCLEOTIDE SEQUENCE</scope>
    <source>
        <strain evidence="3">T25-39</strain>
    </source>
</reference>
<evidence type="ECO:0000313" key="4">
    <source>
        <dbReference type="EMBL" id="GJA42073.1"/>
    </source>
</evidence>
<organism evidence="3 6">
    <name type="scientific">Aeromonas caviae</name>
    <name type="common">Aeromonas punctata</name>
    <dbReference type="NCBI Taxonomy" id="648"/>
    <lineage>
        <taxon>Bacteria</taxon>
        <taxon>Pseudomonadati</taxon>
        <taxon>Pseudomonadota</taxon>
        <taxon>Gammaproteobacteria</taxon>
        <taxon>Aeromonadales</taxon>
        <taxon>Aeromonadaceae</taxon>
        <taxon>Aeromonas</taxon>
    </lineage>
</organism>
<evidence type="ECO:0000259" key="2">
    <source>
        <dbReference type="Pfam" id="PF13649"/>
    </source>
</evidence>
<dbReference type="GO" id="GO:0032259">
    <property type="term" value="P:methylation"/>
    <property type="evidence" value="ECO:0007669"/>
    <property type="project" value="UniProtKB-KW"/>
</dbReference>
<protein>
    <submittedName>
        <fullName evidence="3">Methyltransferase domain-containing protein</fullName>
    </submittedName>
    <submittedName>
        <fullName evidence="4">SAM-dependent methyltransferase</fullName>
    </submittedName>
</protein>
<dbReference type="InterPro" id="IPR029063">
    <property type="entry name" value="SAM-dependent_MTases_sf"/>
</dbReference>
<dbReference type="GO" id="GO:0008168">
    <property type="term" value="F:methyltransferase activity"/>
    <property type="evidence" value="ECO:0007669"/>
    <property type="project" value="UniProtKB-KW"/>
</dbReference>
<name>A0A3S5WZP3_AERCA</name>
<proteinExistence type="predicted"/>
<dbReference type="Proteomes" id="UP000266778">
    <property type="component" value="Chromosome"/>
</dbReference>
<dbReference type="Gene3D" id="3.40.50.150">
    <property type="entry name" value="Vaccinia Virus protein VP39"/>
    <property type="match status" value="1"/>
</dbReference>
<dbReference type="SUPFAM" id="SSF53335">
    <property type="entry name" value="S-adenosyl-L-methionine-dependent methyltransferases"/>
    <property type="match status" value="1"/>
</dbReference>
<dbReference type="EMBL" id="CP025706">
    <property type="protein sequence ID" value="AXB07300.1"/>
    <property type="molecule type" value="Genomic_DNA"/>
</dbReference>
<reference evidence="5" key="3">
    <citation type="submission" date="2023-03" db="EMBL/GenBank/DDBJ databases">
        <title>Aeromonas caviae strain AC1520.</title>
        <authorList>
            <person name="Xie T."/>
            <person name="Zhang Q."/>
            <person name="Deng J."/>
            <person name="Li X."/>
        </authorList>
    </citation>
    <scope>NUCLEOTIDE SEQUENCE</scope>
    <source>
        <strain evidence="5">AC1520</strain>
    </source>
</reference>
<dbReference type="Proteomes" id="UP000886939">
    <property type="component" value="Unassembled WGS sequence"/>
</dbReference>
<reference evidence="4" key="2">
    <citation type="submission" date="2021-07" db="EMBL/GenBank/DDBJ databases">
        <title>Draft genome sequence of carbapenem-resistant Aeromonas spp. in Japan.</title>
        <authorList>
            <person name="Maehana S."/>
            <person name="Suzuki M."/>
            <person name="Kitasato H."/>
        </authorList>
    </citation>
    <scope>NUCLEOTIDE SEQUENCE</scope>
    <source>
        <strain evidence="4">KAM343</strain>
    </source>
</reference>
<keyword evidence="3" id="KW-0489">Methyltransferase</keyword>
<dbReference type="GO" id="GO:0006596">
    <property type="term" value="P:polyamine biosynthetic process"/>
    <property type="evidence" value="ECO:0007669"/>
    <property type="project" value="UniProtKB-KW"/>
</dbReference>
<evidence type="ECO:0000313" key="5">
    <source>
        <dbReference type="EMBL" id="WFF97803.1"/>
    </source>
</evidence>
<dbReference type="CDD" id="cd02440">
    <property type="entry name" value="AdoMet_MTases"/>
    <property type="match status" value="1"/>
</dbReference>
<dbReference type="PANTHER" id="PTHR43317">
    <property type="entry name" value="THERMOSPERMINE SYNTHASE ACAULIS5"/>
    <property type="match status" value="1"/>
</dbReference>
<feature type="domain" description="Methyltransferase" evidence="2">
    <location>
        <begin position="72"/>
        <end position="143"/>
    </location>
</feature>
<dbReference type="RefSeq" id="WP_010672530.1">
    <property type="nucleotide sequence ID" value="NZ_AP022254.1"/>
</dbReference>
<dbReference type="AlphaFoldDB" id="A0A3S5WZP3"/>
<dbReference type="EMBL" id="BPNI01000062">
    <property type="protein sequence ID" value="GJA42073.1"/>
    <property type="molecule type" value="Genomic_DNA"/>
</dbReference>
<gene>
    <name evidence="3" type="ORF">C1C91_07285</name>
    <name evidence="4" type="ORF">KAM343_28690</name>
    <name evidence="5" type="ORF">P5S46_19610</name>
</gene>
<sequence>MDFNLQAYQADHLLHLSAKPERRVSVLENARHRWLEMDGVVQSAMSLHQPARLCLPHQRSIAEQLPKQASRILELGLGGGDLTRHLAARWPDAHHDCVDLDAEILTLFQQFFLPSSGGSPRLHHADALHFLHQSQESYDLVLLDLFSQDGNPLLLFQAPLYQALASRLSGTLIINLLPRTRLEQAQALRLAEEWIGPTHVHDVPGYRNVILHATRQHGQGGRAPAG</sequence>
<dbReference type="EMBL" id="CP120942">
    <property type="protein sequence ID" value="WFF97803.1"/>
    <property type="molecule type" value="Genomic_DNA"/>
</dbReference>
<keyword evidence="1" id="KW-0620">Polyamine biosynthesis</keyword>